<comment type="similarity">
    <text evidence="2">Belongs to the TRM6/GCD10 family.</text>
</comment>
<dbReference type="PROSITE" id="PS51257">
    <property type="entry name" value="PROKAR_LIPOPROTEIN"/>
    <property type="match status" value="1"/>
</dbReference>
<name>A0A4U6XT77_9PEZI</name>
<keyword evidence="9" id="KW-0489">Methyltransferase</keyword>
<evidence type="ECO:0000256" key="6">
    <source>
        <dbReference type="ARBA" id="ARBA00032319"/>
    </source>
</evidence>
<evidence type="ECO:0000256" key="7">
    <source>
        <dbReference type="SAM" id="MobiDB-lite"/>
    </source>
</evidence>
<keyword evidence="4" id="KW-0819">tRNA processing</keyword>
<evidence type="ECO:0000256" key="1">
    <source>
        <dbReference type="ARBA" id="ARBA00004123"/>
    </source>
</evidence>
<feature type="chain" id="PRO_5020545210" description="tRNA (adenine(58)-N(1))-methyltransferase non-catalytic subunit TRM6" evidence="8">
    <location>
        <begin position="18"/>
        <end position="664"/>
    </location>
</feature>
<dbReference type="Pfam" id="PF04189">
    <property type="entry name" value="Gcd10p"/>
    <property type="match status" value="1"/>
</dbReference>
<keyword evidence="5" id="KW-0539">Nucleus</keyword>
<evidence type="ECO:0000256" key="4">
    <source>
        <dbReference type="ARBA" id="ARBA00022694"/>
    </source>
</evidence>
<dbReference type="GO" id="GO:0031515">
    <property type="term" value="C:tRNA (m1A) methyltransferase complex"/>
    <property type="evidence" value="ECO:0007669"/>
    <property type="project" value="InterPro"/>
</dbReference>
<accession>A0A4U6XT77</accession>
<dbReference type="InterPro" id="IPR017423">
    <property type="entry name" value="TRM6"/>
</dbReference>
<comment type="subcellular location">
    <subcellularLocation>
        <location evidence="1">Nucleus</location>
    </subcellularLocation>
</comment>
<evidence type="ECO:0000256" key="3">
    <source>
        <dbReference type="ARBA" id="ARBA00021704"/>
    </source>
</evidence>
<dbReference type="OrthoDB" id="10254665at2759"/>
<keyword evidence="10" id="KW-1185">Reference proteome</keyword>
<protein>
    <recommendedName>
        <fullName evidence="3">tRNA (adenine(58)-N(1))-methyltransferase non-catalytic subunit TRM6</fullName>
    </recommendedName>
    <alternativeName>
        <fullName evidence="6">tRNA(m1A58)-methyltransferase subunit TRM6</fullName>
    </alternativeName>
</protein>
<dbReference type="EMBL" id="PJEX01000014">
    <property type="protein sequence ID" value="TKW59068.1"/>
    <property type="molecule type" value="Genomic_DNA"/>
</dbReference>
<dbReference type="GO" id="GO:0008168">
    <property type="term" value="F:methyltransferase activity"/>
    <property type="evidence" value="ECO:0007669"/>
    <property type="project" value="UniProtKB-KW"/>
</dbReference>
<evidence type="ECO:0000256" key="8">
    <source>
        <dbReference type="SAM" id="SignalP"/>
    </source>
</evidence>
<comment type="caution">
    <text evidence="9">The sequence shown here is derived from an EMBL/GenBank/DDBJ whole genome shotgun (WGS) entry which is preliminary data.</text>
</comment>
<evidence type="ECO:0000256" key="2">
    <source>
        <dbReference type="ARBA" id="ARBA00008320"/>
    </source>
</evidence>
<feature type="region of interest" description="Disordered" evidence="7">
    <location>
        <begin position="334"/>
        <end position="410"/>
    </location>
</feature>
<dbReference type="PANTHER" id="PTHR12945:SF0">
    <property type="entry name" value="TRNA (ADENINE(58)-N(1))-METHYLTRANSFERASE NON-CATALYTIC SUBUNIT TRM6"/>
    <property type="match status" value="1"/>
</dbReference>
<dbReference type="Proteomes" id="UP000310108">
    <property type="component" value="Unassembled WGS sequence"/>
</dbReference>
<evidence type="ECO:0000313" key="10">
    <source>
        <dbReference type="Proteomes" id="UP000310108"/>
    </source>
</evidence>
<feature type="compositionally biased region" description="Low complexity" evidence="7">
    <location>
        <begin position="368"/>
        <end position="387"/>
    </location>
</feature>
<dbReference type="GO" id="GO:0005634">
    <property type="term" value="C:nucleus"/>
    <property type="evidence" value="ECO:0007669"/>
    <property type="project" value="UniProtKB-SubCell"/>
</dbReference>
<evidence type="ECO:0000313" key="9">
    <source>
        <dbReference type="EMBL" id="TKW59068.1"/>
    </source>
</evidence>
<reference evidence="9 10" key="1">
    <citation type="journal article" date="2019" name="PLoS ONE">
        <title>Comparative genome analysis indicates high evolutionary potential of pathogenicity genes in Colletotrichum tanaceti.</title>
        <authorList>
            <person name="Lelwala R.V."/>
            <person name="Korhonen P.K."/>
            <person name="Young N.D."/>
            <person name="Scott J.B."/>
            <person name="Ades P.A."/>
            <person name="Gasser R.B."/>
            <person name="Taylor P.W.J."/>
        </authorList>
    </citation>
    <scope>NUCLEOTIDE SEQUENCE [LARGE SCALE GENOMIC DNA]</scope>
    <source>
        <strain evidence="9">BRIP57314</strain>
    </source>
</reference>
<sequence>MLRPKTLFFFLFATACLERIPLQPGPAWSSQVAKMHHLVQPRQWVSLKLLSEDTKVLQIVPNTTISLGKLGSFPSNLVIERPFHLTYEILDRRDGENFSRLRVVPPSEIHADALADLNAQNAEEEGTTLENIIAAPDGAEFELVDKESGDVVAHSRREIIDDAARQTLTTEEIEQLKQGNNTDAGKDIIAKLLLSHTAIDQKTAFSLAKYKLLKTKKYIRRFTIQPLDPLTLGKWLLEEKDAGKVLEMREEMMGLLGCWANVHFGGIPPTDKPEMVTTDGSGMLDKSEIGGRWLVVDDTGGLVTATMAERMGILYPKDPEDVEAIEFQKDVAGEGGAAGEKKTVEATANGAASQTKPEETSITEAAVGQGSSTAGTEQTTTTDNTMANDDEEATKAQQPRRRHPPRRDDFESIFAPTNTLTLIHPNNQPNLALLKYYSYDSTNPNPPHPLHPLATNLLPISWLQLLEPEEDVTYSTPPPEVSDEVLHTWKANRRGNYHRKRRRWARTRYIVDSTRAGGFSGLVIASTMDTVSVLRHTLPLLAGGAPIAIYSQSIEPLTELADCFSIARRAGWSSNPPAEAAGKSIQELERWEGSDDFPINPTLLLGANVQTSRAKRWQVLPGRTHPMMMGRGGADGYVFTGWKAVPAEGKVEARGKFKRRKLDA</sequence>
<keyword evidence="9" id="KW-0808">Transferase</keyword>
<dbReference type="GO" id="GO:0030488">
    <property type="term" value="P:tRNA methylation"/>
    <property type="evidence" value="ECO:0007669"/>
    <property type="project" value="InterPro"/>
</dbReference>
<feature type="compositionally biased region" description="Polar residues" evidence="7">
    <location>
        <begin position="350"/>
        <end position="363"/>
    </location>
</feature>
<organism evidence="9 10">
    <name type="scientific">Colletotrichum tanaceti</name>
    <dbReference type="NCBI Taxonomy" id="1306861"/>
    <lineage>
        <taxon>Eukaryota</taxon>
        <taxon>Fungi</taxon>
        <taxon>Dikarya</taxon>
        <taxon>Ascomycota</taxon>
        <taxon>Pezizomycotina</taxon>
        <taxon>Sordariomycetes</taxon>
        <taxon>Hypocreomycetidae</taxon>
        <taxon>Glomerellales</taxon>
        <taxon>Glomerellaceae</taxon>
        <taxon>Colletotrichum</taxon>
        <taxon>Colletotrichum destructivum species complex</taxon>
    </lineage>
</organism>
<dbReference type="AlphaFoldDB" id="A0A4U6XT77"/>
<feature type="signal peptide" evidence="8">
    <location>
        <begin position="1"/>
        <end position="17"/>
    </location>
</feature>
<keyword evidence="8" id="KW-0732">Signal</keyword>
<gene>
    <name evidence="9" type="primary">trm6</name>
    <name evidence="9" type="ORF">CTA1_13331</name>
</gene>
<proteinExistence type="inferred from homology"/>
<evidence type="ECO:0000256" key="5">
    <source>
        <dbReference type="ARBA" id="ARBA00023242"/>
    </source>
</evidence>
<dbReference type="PANTHER" id="PTHR12945">
    <property type="entry name" value="TRANSLATION INITIATION FACTOR EIF3-RELATED"/>
    <property type="match status" value="1"/>
</dbReference>
<dbReference type="STRING" id="1306861.A0A4U6XT77"/>